<dbReference type="GO" id="GO:0022857">
    <property type="term" value="F:transmembrane transporter activity"/>
    <property type="evidence" value="ECO:0007669"/>
    <property type="project" value="InterPro"/>
</dbReference>
<organism evidence="11 12">
    <name type="scientific">Penicillium ucsense</name>
    <dbReference type="NCBI Taxonomy" id="2839758"/>
    <lineage>
        <taxon>Eukaryota</taxon>
        <taxon>Fungi</taxon>
        <taxon>Dikarya</taxon>
        <taxon>Ascomycota</taxon>
        <taxon>Pezizomycotina</taxon>
        <taxon>Eurotiomycetes</taxon>
        <taxon>Eurotiomycetidae</taxon>
        <taxon>Eurotiales</taxon>
        <taxon>Aspergillaceae</taxon>
        <taxon>Penicillium</taxon>
    </lineage>
</organism>
<evidence type="ECO:0000256" key="3">
    <source>
        <dbReference type="ARBA" id="ARBA00022448"/>
    </source>
</evidence>
<keyword evidence="6 10" id="KW-1133">Transmembrane helix</keyword>
<dbReference type="OrthoDB" id="5428495at2759"/>
<evidence type="ECO:0000256" key="10">
    <source>
        <dbReference type="SAM" id="Phobius"/>
    </source>
</evidence>
<feature type="transmembrane region" description="Helical" evidence="10">
    <location>
        <begin position="375"/>
        <end position="394"/>
    </location>
</feature>
<dbReference type="InterPro" id="IPR026030">
    <property type="entry name" value="Pur-cyt_permease_Fcy2/21/22"/>
</dbReference>
<dbReference type="Gene3D" id="1.10.4160.10">
    <property type="entry name" value="Hydantoin permease"/>
    <property type="match status" value="1"/>
</dbReference>
<feature type="transmembrane region" description="Helical" evidence="10">
    <location>
        <begin position="251"/>
        <end position="274"/>
    </location>
</feature>
<dbReference type="PANTHER" id="PTHR31806:SF7">
    <property type="entry name" value="TRANSPORTER, PUTATIVE (AFU_ORTHOLOGUE AFUA_2G04690)-RELATED"/>
    <property type="match status" value="1"/>
</dbReference>
<feature type="transmembrane region" description="Helical" evidence="10">
    <location>
        <begin position="145"/>
        <end position="164"/>
    </location>
</feature>
<feature type="transmembrane region" description="Helical" evidence="10">
    <location>
        <begin position="449"/>
        <end position="468"/>
    </location>
</feature>
<evidence type="ECO:0000256" key="4">
    <source>
        <dbReference type="ARBA" id="ARBA00022553"/>
    </source>
</evidence>
<reference evidence="11" key="1">
    <citation type="journal article" date="2020" name="Front. Microbiol.">
        <title>Gene regulatory networks of Penicillium echinulatum 2HH and Penicillium oxalicum 114-2 inferred by a computational biology approach.</title>
        <authorList>
            <person name="Lenz A.R."/>
            <person name="Galan-Vasquez E."/>
            <person name="Balbinot E."/>
            <person name="De Abreu F.P."/>
            <person name="De Oliveira N.S."/>
            <person name="Da Rosa L.O."/>
            <person name="De Avila E Silva S."/>
            <person name="Camassola M."/>
            <person name="Dillon A.J.P."/>
            <person name="Perez-Rueda E."/>
        </authorList>
    </citation>
    <scope>NUCLEOTIDE SEQUENCE</scope>
    <source>
        <strain evidence="11">S1M29</strain>
    </source>
</reference>
<evidence type="ECO:0000313" key="11">
    <source>
        <dbReference type="EMBL" id="KAF7719839.1"/>
    </source>
</evidence>
<evidence type="ECO:0000256" key="7">
    <source>
        <dbReference type="ARBA" id="ARBA00023136"/>
    </source>
</evidence>
<keyword evidence="12" id="KW-1185">Reference proteome</keyword>
<comment type="similarity">
    <text evidence="2 8">Belongs to the purine-cytosine permease (2.A.39) family.</text>
</comment>
<feature type="transmembrane region" description="Helical" evidence="10">
    <location>
        <begin position="341"/>
        <end position="363"/>
    </location>
</feature>
<sequence length="514" mass="54982">MASQNHVVGDIEKTMHPTPPVSSADEAEIEPVKTPKSRGLLATIRSYEQYLDGKLGIESHSLDRVPPENRDSPSPIVMALMWASATMNISCFSTGFLGHQFGLSLGQTIPTVICGTLLGASVTGWCATMGPGTGLRQVAISRYSLGFYPSSIIALLNVIEQLGWASVNCITGGLALSAVSDGRVSIAVGVVIIACVSLLFSFVGLRGVLLYEKYAWIMFFIIFMIIYGEAAHRADLSLPATVTGSTLSGNVLSLIGVVYGSSASWSSIVSDFYVHYPVNTSKTKIFLFTTFGITIPTCIGMLLGACISSALPTNPEWAAAYSNGIGEILKEIIYPDGFAKFLLVLLVLSGIGVNCIAIYSGALSAQLFAAPCAKVPRVIWSFLVFGGILALGIAGRDHLLDVLENFLSLLGYWNTSFFAILFIEHYCFRAGNLANYDLDAWNTPSKMPIGYAGLTAFLCGAAGWILGMVETYYVGVLAEKIGADGGDIANELALVFTAVSFWPLRKLELKYVGR</sequence>
<dbReference type="GO" id="GO:0015851">
    <property type="term" value="P:nucleobase transport"/>
    <property type="evidence" value="ECO:0007669"/>
    <property type="project" value="UniProtKB-ARBA"/>
</dbReference>
<proteinExistence type="inferred from homology"/>
<dbReference type="Proteomes" id="UP000631181">
    <property type="component" value="Unassembled WGS sequence"/>
</dbReference>
<dbReference type="Pfam" id="PF02133">
    <property type="entry name" value="Transp_cyt_pur"/>
    <property type="match status" value="1"/>
</dbReference>
<evidence type="ECO:0000256" key="8">
    <source>
        <dbReference type="PIRNR" id="PIRNR002744"/>
    </source>
</evidence>
<evidence type="ECO:0000256" key="1">
    <source>
        <dbReference type="ARBA" id="ARBA00004141"/>
    </source>
</evidence>
<comment type="caution">
    <text evidence="11">The sequence shown here is derived from an EMBL/GenBank/DDBJ whole genome shotgun (WGS) entry which is preliminary data.</text>
</comment>
<name>A0A8J8WAP5_9EURO</name>
<dbReference type="FunFam" id="1.10.4160.10:FF:000002">
    <property type="entry name" value="Purine-cytosine permease fcyB"/>
    <property type="match status" value="1"/>
</dbReference>
<dbReference type="PIRSF" id="PIRSF002744">
    <property type="entry name" value="Pur-cyt_permease"/>
    <property type="match status" value="1"/>
</dbReference>
<accession>A0A8J8WAP5</accession>
<keyword evidence="7 8" id="KW-0472">Membrane</keyword>
<protein>
    <submittedName>
        <fullName evidence="11">Purine-cytosine permease</fullName>
    </submittedName>
</protein>
<feature type="transmembrane region" description="Helical" evidence="10">
    <location>
        <begin position="214"/>
        <end position="231"/>
    </location>
</feature>
<dbReference type="EMBL" id="WIWV01000003">
    <property type="protein sequence ID" value="KAF7719839.1"/>
    <property type="molecule type" value="Genomic_DNA"/>
</dbReference>
<dbReference type="GO" id="GO:0005886">
    <property type="term" value="C:plasma membrane"/>
    <property type="evidence" value="ECO:0007669"/>
    <property type="project" value="TreeGrafter"/>
</dbReference>
<dbReference type="AlphaFoldDB" id="A0A8J8WAP5"/>
<evidence type="ECO:0000256" key="9">
    <source>
        <dbReference type="SAM" id="MobiDB-lite"/>
    </source>
</evidence>
<evidence type="ECO:0000256" key="2">
    <source>
        <dbReference type="ARBA" id="ARBA00008974"/>
    </source>
</evidence>
<feature type="transmembrane region" description="Helical" evidence="10">
    <location>
        <begin position="109"/>
        <end position="133"/>
    </location>
</feature>
<dbReference type="GO" id="GO:0000329">
    <property type="term" value="C:fungal-type vacuole membrane"/>
    <property type="evidence" value="ECO:0007669"/>
    <property type="project" value="TreeGrafter"/>
</dbReference>
<dbReference type="InterPro" id="IPR001248">
    <property type="entry name" value="Pur-cyt_permease"/>
</dbReference>
<keyword evidence="3 8" id="KW-0813">Transport</keyword>
<evidence type="ECO:0000256" key="6">
    <source>
        <dbReference type="ARBA" id="ARBA00022989"/>
    </source>
</evidence>
<feature type="transmembrane region" description="Helical" evidence="10">
    <location>
        <begin position="286"/>
        <end position="311"/>
    </location>
</feature>
<feature type="transmembrane region" description="Helical" evidence="10">
    <location>
        <begin position="184"/>
        <end position="205"/>
    </location>
</feature>
<keyword evidence="5 10" id="KW-0812">Transmembrane</keyword>
<feature type="transmembrane region" description="Helical" evidence="10">
    <location>
        <begin position="76"/>
        <end position="97"/>
    </location>
</feature>
<feature type="region of interest" description="Disordered" evidence="9">
    <location>
        <begin position="1"/>
        <end position="34"/>
    </location>
</feature>
<gene>
    <name evidence="11" type="ORF">PECM_004628</name>
</gene>
<dbReference type="PANTHER" id="PTHR31806">
    <property type="entry name" value="PURINE-CYTOSINE PERMEASE FCY2-RELATED"/>
    <property type="match status" value="1"/>
</dbReference>
<keyword evidence="4" id="KW-0597">Phosphoprotein</keyword>
<evidence type="ECO:0000313" key="12">
    <source>
        <dbReference type="Proteomes" id="UP000631181"/>
    </source>
</evidence>
<evidence type="ECO:0000256" key="5">
    <source>
        <dbReference type="ARBA" id="ARBA00022692"/>
    </source>
</evidence>
<feature type="transmembrane region" description="Helical" evidence="10">
    <location>
        <begin position="406"/>
        <end position="428"/>
    </location>
</feature>
<comment type="subcellular location">
    <subcellularLocation>
        <location evidence="1">Membrane</location>
        <topology evidence="1">Multi-pass membrane protein</topology>
    </subcellularLocation>
</comment>